<reference evidence="6 7" key="1">
    <citation type="submission" date="2023-03" db="EMBL/GenBank/DDBJ databases">
        <title>YIM 152171 draft genome.</title>
        <authorList>
            <person name="Yang Z."/>
        </authorList>
    </citation>
    <scope>NUCLEOTIDE SEQUENCE [LARGE SCALE GENOMIC DNA]</scope>
    <source>
        <strain evidence="6 7">YIM 152171</strain>
    </source>
</reference>
<keyword evidence="3 5" id="KW-0368">Histidine biosynthesis</keyword>
<keyword evidence="7" id="KW-1185">Reference proteome</keyword>
<dbReference type="Proteomes" id="UP001301140">
    <property type="component" value="Unassembled WGS sequence"/>
</dbReference>
<evidence type="ECO:0000256" key="2">
    <source>
        <dbReference type="ARBA" id="ARBA00022605"/>
    </source>
</evidence>
<dbReference type="AlphaFoldDB" id="A0AAP3V0G7"/>
<dbReference type="InterPro" id="IPR006062">
    <property type="entry name" value="His_biosynth"/>
</dbReference>
<comment type="caution">
    <text evidence="6">The sequence shown here is derived from an EMBL/GenBank/DDBJ whole genome shotgun (WGS) entry which is preliminary data.</text>
</comment>
<dbReference type="GO" id="GO:0000105">
    <property type="term" value="P:L-histidine biosynthetic process"/>
    <property type="evidence" value="ECO:0007669"/>
    <property type="project" value="UniProtKB-KW"/>
</dbReference>
<dbReference type="Gene3D" id="3.20.20.70">
    <property type="entry name" value="Aldolase class I"/>
    <property type="match status" value="1"/>
</dbReference>
<dbReference type="RefSeq" id="WP_327787979.1">
    <property type="nucleotide sequence ID" value="NZ_JARGEQ010000025.1"/>
</dbReference>
<name>A0AAP3V0G7_9PROT</name>
<evidence type="ECO:0000256" key="4">
    <source>
        <dbReference type="ARBA" id="ARBA00029440"/>
    </source>
</evidence>
<dbReference type="PANTHER" id="PTHR43090:SF2">
    <property type="entry name" value="1-(5-PHOSPHORIBOSYL)-5-[(5-PHOSPHORIBOSYLAMINO)METHYLIDENEAMINO] IMIDAZOLE-4-CARBOXAMIDE ISOMERASE"/>
    <property type="match status" value="1"/>
</dbReference>
<proteinExistence type="inferred from homology"/>
<organism evidence="6 7">
    <name type="scientific">Marinimicrococcus flavescens</name>
    <dbReference type="NCBI Taxonomy" id="3031815"/>
    <lineage>
        <taxon>Bacteria</taxon>
        <taxon>Pseudomonadati</taxon>
        <taxon>Pseudomonadota</taxon>
        <taxon>Alphaproteobacteria</taxon>
        <taxon>Geminicoccales</taxon>
        <taxon>Geminicoccaceae</taxon>
        <taxon>Marinimicrococcus</taxon>
    </lineage>
</organism>
<keyword evidence="2 5" id="KW-0028">Amino-acid biosynthesis</keyword>
<gene>
    <name evidence="6" type="ORF">PZ740_04060</name>
</gene>
<dbReference type="EMBL" id="JARGEQ010000025">
    <property type="protein sequence ID" value="MDF1585560.1"/>
    <property type="molecule type" value="Genomic_DNA"/>
</dbReference>
<dbReference type="Pfam" id="PF00977">
    <property type="entry name" value="His_biosynth"/>
    <property type="match status" value="1"/>
</dbReference>
<dbReference type="InterPro" id="IPR044524">
    <property type="entry name" value="Isoase_HisA-like"/>
</dbReference>
<evidence type="ECO:0000256" key="5">
    <source>
        <dbReference type="RuleBase" id="RU003657"/>
    </source>
</evidence>
<dbReference type="CDD" id="cd04723">
    <property type="entry name" value="HisA_HisF"/>
    <property type="match status" value="1"/>
</dbReference>
<dbReference type="GO" id="GO:0000162">
    <property type="term" value="P:L-tryptophan biosynthetic process"/>
    <property type="evidence" value="ECO:0007669"/>
    <property type="project" value="TreeGrafter"/>
</dbReference>
<evidence type="ECO:0000256" key="1">
    <source>
        <dbReference type="ARBA" id="ARBA00009667"/>
    </source>
</evidence>
<accession>A0AAP3V0G7</accession>
<dbReference type="PANTHER" id="PTHR43090">
    <property type="entry name" value="1-(5-PHOSPHORIBOSYL)-5-[(5-PHOSPHORIBOSYLAMINO)METHYLIDENEAMINO] IMIDAZOLE-4-CARBOXAMIDE ISOMERASE"/>
    <property type="match status" value="1"/>
</dbReference>
<dbReference type="GO" id="GO:0003949">
    <property type="term" value="F:1-(5-phosphoribosyl)-5-[(5-phosphoribosylamino)methylideneamino]imidazole-4-carboxamide isomerase activity"/>
    <property type="evidence" value="ECO:0007669"/>
    <property type="project" value="InterPro"/>
</dbReference>
<dbReference type="InterPro" id="IPR013785">
    <property type="entry name" value="Aldolase_TIM"/>
</dbReference>
<evidence type="ECO:0000313" key="6">
    <source>
        <dbReference type="EMBL" id="MDF1585560.1"/>
    </source>
</evidence>
<sequence length="238" mass="25202">MAAFEVIPVVDLMKGQVVHARAGERATYRPLEGSTLCASAEPLEVVRGLLRLHPFRTLYIADLDAIQKRGDHKPLIRRLRTEFPALDLWVDAGFASLCDCRAYLKAGLGALVLGSESQSGLDTVSALCEEPQLVLSLDFRGEQPLGPSALFDQVALWPGRVIAMTLARVGAGRGPDRERLAQLKAAGAGRRIFAAGGVRDEADLAGLAADGCAGALIASCLHSGRVGREALERLAGPA</sequence>
<dbReference type="SUPFAM" id="SSF51366">
    <property type="entry name" value="Ribulose-phoshate binding barrel"/>
    <property type="match status" value="1"/>
</dbReference>
<dbReference type="InterPro" id="IPR011060">
    <property type="entry name" value="RibuloseP-bd_barrel"/>
</dbReference>
<protein>
    <submittedName>
        <fullName evidence="6">HisA/HisF-related TIM barrel protein</fullName>
    </submittedName>
</protein>
<comment type="pathway">
    <text evidence="4">Amino-acid biosynthesis.</text>
</comment>
<evidence type="ECO:0000313" key="7">
    <source>
        <dbReference type="Proteomes" id="UP001301140"/>
    </source>
</evidence>
<comment type="similarity">
    <text evidence="1 5">Belongs to the HisA/HisF family.</text>
</comment>
<dbReference type="GO" id="GO:0005737">
    <property type="term" value="C:cytoplasm"/>
    <property type="evidence" value="ECO:0007669"/>
    <property type="project" value="TreeGrafter"/>
</dbReference>
<evidence type="ECO:0000256" key="3">
    <source>
        <dbReference type="ARBA" id="ARBA00023102"/>
    </source>
</evidence>